<evidence type="ECO:0008006" key="3">
    <source>
        <dbReference type="Google" id="ProtNLM"/>
    </source>
</evidence>
<organism evidence="1 2">
    <name type="scientific">Gracilibacillus dipsosauri</name>
    <dbReference type="NCBI Taxonomy" id="178340"/>
    <lineage>
        <taxon>Bacteria</taxon>
        <taxon>Bacillati</taxon>
        <taxon>Bacillota</taxon>
        <taxon>Bacilli</taxon>
        <taxon>Bacillales</taxon>
        <taxon>Bacillaceae</taxon>
        <taxon>Gracilibacillus</taxon>
    </lineage>
</organism>
<name>A0A317KTI1_9BACI</name>
<gene>
    <name evidence="1" type="ORF">DLJ74_19370</name>
</gene>
<dbReference type="InterPro" id="IPR019294">
    <property type="entry name" value="Translation_reg_Com"/>
</dbReference>
<keyword evidence="2" id="KW-1185">Reference proteome</keyword>
<comment type="caution">
    <text evidence="1">The sequence shown here is derived from an EMBL/GenBank/DDBJ whole genome shotgun (WGS) entry which is preliminary data.</text>
</comment>
<protein>
    <recommendedName>
        <fullName evidence="3">Com family DNA-binding transcriptional regulator</fullName>
    </recommendedName>
</protein>
<dbReference type="RefSeq" id="WP_109985718.1">
    <property type="nucleotide sequence ID" value="NZ_QGTD01000021.1"/>
</dbReference>
<dbReference type="EMBL" id="QGTD01000021">
    <property type="protein sequence ID" value="PWU66583.1"/>
    <property type="molecule type" value="Genomic_DNA"/>
</dbReference>
<dbReference type="Proteomes" id="UP000245624">
    <property type="component" value="Unassembled WGS sequence"/>
</dbReference>
<proteinExistence type="predicted"/>
<dbReference type="OrthoDB" id="2066462at2"/>
<accession>A0A317KTI1</accession>
<evidence type="ECO:0000313" key="2">
    <source>
        <dbReference type="Proteomes" id="UP000245624"/>
    </source>
</evidence>
<dbReference type="AlphaFoldDB" id="A0A317KTI1"/>
<dbReference type="NCBIfam" id="TIGR01053">
    <property type="entry name" value="LSD1"/>
    <property type="match status" value="1"/>
</dbReference>
<reference evidence="1 2" key="1">
    <citation type="submission" date="2018-05" db="EMBL/GenBank/DDBJ databases">
        <title>Genomic analysis of Gracilibacillus dipsosauri DD1 reveals novel features of a salt-tolerant amylase.</title>
        <authorList>
            <person name="Deutch C.E."/>
            <person name="Yang S."/>
        </authorList>
    </citation>
    <scope>NUCLEOTIDE SEQUENCE [LARGE SCALE GENOMIC DNA]</scope>
    <source>
        <strain evidence="1 2">DD1</strain>
    </source>
</reference>
<dbReference type="Pfam" id="PF10122">
    <property type="entry name" value="Zn_ribbon_Com"/>
    <property type="match status" value="1"/>
</dbReference>
<evidence type="ECO:0000313" key="1">
    <source>
        <dbReference type="EMBL" id="PWU66583.1"/>
    </source>
</evidence>
<sequence>MKDLKEIRCTKCNKLLGRIKGIGEIKCPRCQTINKIKN</sequence>